<dbReference type="GO" id="GO:0006367">
    <property type="term" value="P:transcription initiation at RNA polymerase II promoter"/>
    <property type="evidence" value="ECO:0007669"/>
    <property type="project" value="TreeGrafter"/>
</dbReference>
<evidence type="ECO:0000256" key="5">
    <source>
        <dbReference type="ARBA" id="ARBA00022737"/>
    </source>
</evidence>
<dbReference type="PROSITE" id="PS00782">
    <property type="entry name" value="TFIIB"/>
    <property type="match status" value="1"/>
</dbReference>
<dbReference type="FunFam" id="1.10.472.10:FF:000019">
    <property type="entry name" value="transcription initiation factor IIB"/>
    <property type="match status" value="1"/>
</dbReference>
<organism evidence="14 15">
    <name type="scientific">Daphnia galeata</name>
    <dbReference type="NCBI Taxonomy" id="27404"/>
    <lineage>
        <taxon>Eukaryota</taxon>
        <taxon>Metazoa</taxon>
        <taxon>Ecdysozoa</taxon>
        <taxon>Arthropoda</taxon>
        <taxon>Crustacea</taxon>
        <taxon>Branchiopoda</taxon>
        <taxon>Diplostraca</taxon>
        <taxon>Cladocera</taxon>
        <taxon>Anomopoda</taxon>
        <taxon>Daphniidae</taxon>
        <taxon>Daphnia</taxon>
    </lineage>
</organism>
<name>A0A8J2WMA1_9CRUS</name>
<dbReference type="GO" id="GO:0097550">
    <property type="term" value="C:transcription preinitiation complex"/>
    <property type="evidence" value="ECO:0007669"/>
    <property type="project" value="TreeGrafter"/>
</dbReference>
<dbReference type="InterPro" id="IPR013150">
    <property type="entry name" value="TFIIB_cyclin"/>
</dbReference>
<dbReference type="InterPro" id="IPR036915">
    <property type="entry name" value="Cyclin-like_sf"/>
</dbReference>
<accession>A0A8J2WMA1</accession>
<dbReference type="GO" id="GO:0008270">
    <property type="term" value="F:zinc ion binding"/>
    <property type="evidence" value="ECO:0007669"/>
    <property type="project" value="UniProtKB-KW"/>
</dbReference>
<keyword evidence="10" id="KW-0539">Nucleus</keyword>
<dbReference type="OrthoDB" id="25790at2759"/>
<keyword evidence="4" id="KW-0479">Metal-binding</keyword>
<evidence type="ECO:0000256" key="4">
    <source>
        <dbReference type="ARBA" id="ARBA00022723"/>
    </source>
</evidence>
<evidence type="ECO:0000256" key="2">
    <source>
        <dbReference type="ARBA" id="ARBA00010857"/>
    </source>
</evidence>
<evidence type="ECO:0000313" key="15">
    <source>
        <dbReference type="Proteomes" id="UP000789390"/>
    </source>
</evidence>
<dbReference type="InterPro" id="IPR013137">
    <property type="entry name" value="Znf_TFIIB"/>
</dbReference>
<evidence type="ECO:0000256" key="7">
    <source>
        <dbReference type="ARBA" id="ARBA00022833"/>
    </source>
</evidence>
<feature type="domain" description="TFIIB-type" evidence="13">
    <location>
        <begin position="61"/>
        <end position="92"/>
    </location>
</feature>
<comment type="similarity">
    <text evidence="2">Belongs to the TFIIB family.</text>
</comment>
<dbReference type="GO" id="GO:0016251">
    <property type="term" value="F:RNA polymerase II general transcription initiation factor activity"/>
    <property type="evidence" value="ECO:0007669"/>
    <property type="project" value="TreeGrafter"/>
</dbReference>
<dbReference type="Pfam" id="PF00382">
    <property type="entry name" value="TFIIB"/>
    <property type="match status" value="2"/>
</dbReference>
<keyword evidence="15" id="KW-1185">Reference proteome</keyword>
<evidence type="ECO:0000259" key="13">
    <source>
        <dbReference type="PROSITE" id="PS51134"/>
    </source>
</evidence>
<evidence type="ECO:0000256" key="12">
    <source>
        <dbReference type="PROSITE-ProRule" id="PRU00469"/>
    </source>
</evidence>
<proteinExistence type="inferred from homology"/>
<reference evidence="14" key="1">
    <citation type="submission" date="2021-11" db="EMBL/GenBank/DDBJ databases">
        <authorList>
            <person name="Schell T."/>
        </authorList>
    </citation>
    <scope>NUCLEOTIDE SEQUENCE</scope>
    <source>
        <strain evidence="14">M5</strain>
    </source>
</reference>
<dbReference type="InterPro" id="IPR000812">
    <property type="entry name" value="TFIIB"/>
</dbReference>
<comment type="subcellular location">
    <subcellularLocation>
        <location evidence="1">Nucleus</location>
    </subcellularLocation>
</comment>
<dbReference type="SUPFAM" id="SSF47954">
    <property type="entry name" value="Cyclin-like"/>
    <property type="match status" value="2"/>
</dbReference>
<gene>
    <name evidence="14" type="ORF">DGAL_LOCUS13546</name>
</gene>
<evidence type="ECO:0000256" key="1">
    <source>
        <dbReference type="ARBA" id="ARBA00004123"/>
    </source>
</evidence>
<protein>
    <recommendedName>
        <fullName evidence="3">Transcription initiation factor IIB</fullName>
    </recommendedName>
    <alternativeName>
        <fullName evidence="11">General transcription factor TFIIB</fullName>
    </alternativeName>
</protein>
<dbReference type="InterPro" id="IPR023486">
    <property type="entry name" value="TFIIB_CS"/>
</dbReference>
<dbReference type="InterPro" id="IPR013763">
    <property type="entry name" value="Cyclin-like_dom"/>
</dbReference>
<evidence type="ECO:0000256" key="8">
    <source>
        <dbReference type="ARBA" id="ARBA00023015"/>
    </source>
</evidence>
<dbReference type="SMART" id="SM00385">
    <property type="entry name" value="CYCLIN"/>
    <property type="match status" value="2"/>
</dbReference>
<dbReference type="GO" id="GO:0005634">
    <property type="term" value="C:nucleus"/>
    <property type="evidence" value="ECO:0007669"/>
    <property type="project" value="UniProtKB-SubCell"/>
</dbReference>
<dbReference type="Gene3D" id="2.20.25.10">
    <property type="match status" value="1"/>
</dbReference>
<evidence type="ECO:0000256" key="6">
    <source>
        <dbReference type="ARBA" id="ARBA00022771"/>
    </source>
</evidence>
<keyword evidence="7" id="KW-0862">Zinc</keyword>
<dbReference type="PROSITE" id="PS51134">
    <property type="entry name" value="ZF_TFIIB"/>
    <property type="match status" value="1"/>
</dbReference>
<dbReference type="PANTHER" id="PTHR11618:SF13">
    <property type="entry name" value="TRANSCRIPTION INITIATION FACTOR IIB"/>
    <property type="match status" value="1"/>
</dbReference>
<dbReference type="GO" id="GO:0070897">
    <property type="term" value="P:transcription preinitiation complex assembly"/>
    <property type="evidence" value="ECO:0007669"/>
    <property type="project" value="InterPro"/>
</dbReference>
<dbReference type="EMBL" id="CAKKLH010000299">
    <property type="protein sequence ID" value="CAH0110047.1"/>
    <property type="molecule type" value="Genomic_DNA"/>
</dbReference>
<evidence type="ECO:0000256" key="11">
    <source>
        <dbReference type="ARBA" id="ARBA00031706"/>
    </source>
</evidence>
<keyword evidence="8" id="KW-0805">Transcription regulation</keyword>
<dbReference type="Proteomes" id="UP000789390">
    <property type="component" value="Unassembled WGS sequence"/>
</dbReference>
<sequence>MATGGGSPNHPGAPLIDYDRKTCSESILLHGMNLTIMIGPSPSGGNVASLDSVQDKRFSTAVLLCPKHPDATLFEDDHAGDQLCLKCGLVVGERTIFVGSEMIPFTGIEERAGDEEELDDEVESELHLIDLNGDLASSFDDSLGAVKNHKKKMSSSEERLFKAADNIRTMADLMHLGRTIVDRANQLFQQVHSGQHLKGHSTDALAATCLHIACRLVEVPQSFADVCAVSSIHIKEIGNCFKLILEALKITVPPITATDLMPRFCGNLNLGYPIEKLACYIGRKAVELNIVPGRSPISVAATAIFMAAYASDKQFAKNELSNGTGVANATIRTVYKLMRPRAAELFPEDFNLDLTKLPRS</sequence>
<evidence type="ECO:0000256" key="10">
    <source>
        <dbReference type="ARBA" id="ARBA00023242"/>
    </source>
</evidence>
<keyword evidence="5" id="KW-0677">Repeat</keyword>
<dbReference type="SUPFAM" id="SSF57783">
    <property type="entry name" value="Zinc beta-ribbon"/>
    <property type="match status" value="1"/>
</dbReference>
<dbReference type="AlphaFoldDB" id="A0A8J2WMA1"/>
<dbReference type="GO" id="GO:0017025">
    <property type="term" value="F:TBP-class protein binding"/>
    <property type="evidence" value="ECO:0007669"/>
    <property type="project" value="InterPro"/>
</dbReference>
<keyword evidence="6 12" id="KW-0863">Zinc-finger</keyword>
<evidence type="ECO:0000256" key="3">
    <source>
        <dbReference type="ARBA" id="ARBA00013932"/>
    </source>
</evidence>
<evidence type="ECO:0000313" key="14">
    <source>
        <dbReference type="EMBL" id="CAH0110047.1"/>
    </source>
</evidence>
<dbReference type="PRINTS" id="PR00685">
    <property type="entry name" value="TIFACTORIIB"/>
</dbReference>
<dbReference type="Gene3D" id="1.10.472.10">
    <property type="entry name" value="Cyclin-like"/>
    <property type="match status" value="2"/>
</dbReference>
<comment type="caution">
    <text evidence="14">The sequence shown here is derived from an EMBL/GenBank/DDBJ whole genome shotgun (WGS) entry which is preliminary data.</text>
</comment>
<evidence type="ECO:0000256" key="9">
    <source>
        <dbReference type="ARBA" id="ARBA00023163"/>
    </source>
</evidence>
<keyword evidence="9" id="KW-0804">Transcription</keyword>
<dbReference type="CDD" id="cd20551">
    <property type="entry name" value="CYCLIN_TFIIB_rpt1"/>
    <property type="match status" value="1"/>
</dbReference>
<dbReference type="PANTHER" id="PTHR11618">
    <property type="entry name" value="TRANSCRIPTION INITIATION FACTOR IIB-RELATED"/>
    <property type="match status" value="1"/>
</dbReference>